<feature type="non-terminal residue" evidence="2">
    <location>
        <position position="1"/>
    </location>
</feature>
<organism evidence="2 3">
    <name type="scientific">Haematococcus lacustris</name>
    <name type="common">Green alga</name>
    <name type="synonym">Haematococcus pluvialis</name>
    <dbReference type="NCBI Taxonomy" id="44745"/>
    <lineage>
        <taxon>Eukaryota</taxon>
        <taxon>Viridiplantae</taxon>
        <taxon>Chlorophyta</taxon>
        <taxon>core chlorophytes</taxon>
        <taxon>Chlorophyceae</taxon>
        <taxon>CS clade</taxon>
        <taxon>Chlamydomonadales</taxon>
        <taxon>Haematococcaceae</taxon>
        <taxon>Haematococcus</taxon>
    </lineage>
</organism>
<dbReference type="Pfam" id="PF02493">
    <property type="entry name" value="MORN"/>
    <property type="match status" value="1"/>
</dbReference>
<gene>
    <name evidence="2" type="ORF">HaLaN_10053</name>
</gene>
<dbReference type="GO" id="GO:0016020">
    <property type="term" value="C:membrane"/>
    <property type="evidence" value="ECO:0007669"/>
    <property type="project" value="UniProtKB-ARBA"/>
</dbReference>
<sequence length="64" mass="6748">PGRAGKYGELQGDSGGRYEGEVLAGRPHGSGRYLLPKGQRQGSGTRYYVNGETYIGQFVSSAPG</sequence>
<keyword evidence="1" id="KW-0677">Repeat</keyword>
<protein>
    <submittedName>
        <fullName evidence="2">Uncharacterized protein</fullName>
    </submittedName>
</protein>
<keyword evidence="3" id="KW-1185">Reference proteome</keyword>
<dbReference type="EMBL" id="BLLF01000683">
    <property type="protein sequence ID" value="GFH14073.1"/>
    <property type="molecule type" value="Genomic_DNA"/>
</dbReference>
<evidence type="ECO:0000313" key="3">
    <source>
        <dbReference type="Proteomes" id="UP000485058"/>
    </source>
</evidence>
<dbReference type="Proteomes" id="UP000485058">
    <property type="component" value="Unassembled WGS sequence"/>
</dbReference>
<name>A0A699YV65_HAELA</name>
<comment type="caution">
    <text evidence="2">The sequence shown here is derived from an EMBL/GenBank/DDBJ whole genome shotgun (WGS) entry which is preliminary data.</text>
</comment>
<dbReference type="InterPro" id="IPR003409">
    <property type="entry name" value="MORN"/>
</dbReference>
<evidence type="ECO:0000256" key="1">
    <source>
        <dbReference type="ARBA" id="ARBA00022737"/>
    </source>
</evidence>
<reference evidence="2 3" key="1">
    <citation type="submission" date="2020-02" db="EMBL/GenBank/DDBJ databases">
        <title>Draft genome sequence of Haematococcus lacustris strain NIES-144.</title>
        <authorList>
            <person name="Morimoto D."/>
            <person name="Nakagawa S."/>
            <person name="Yoshida T."/>
            <person name="Sawayama S."/>
        </authorList>
    </citation>
    <scope>NUCLEOTIDE SEQUENCE [LARGE SCALE GENOMIC DNA]</scope>
    <source>
        <strain evidence="2 3">NIES-144</strain>
    </source>
</reference>
<dbReference type="SUPFAM" id="SSF82185">
    <property type="entry name" value="Histone H3 K4-specific methyltransferase SET7/9 N-terminal domain"/>
    <property type="match status" value="1"/>
</dbReference>
<evidence type="ECO:0000313" key="2">
    <source>
        <dbReference type="EMBL" id="GFH14073.1"/>
    </source>
</evidence>
<accession>A0A699YV65</accession>
<proteinExistence type="predicted"/>
<dbReference type="AlphaFoldDB" id="A0A699YV65"/>